<accession>A0ABD3QEU7</accession>
<comment type="caution">
    <text evidence="1">The sequence shown here is derived from an EMBL/GenBank/DDBJ whole genome shotgun (WGS) entry which is preliminary data.</text>
</comment>
<evidence type="ECO:0000313" key="2">
    <source>
        <dbReference type="Proteomes" id="UP001516023"/>
    </source>
</evidence>
<gene>
    <name evidence="1" type="ORF">HJC23_004994</name>
</gene>
<evidence type="ECO:0000313" key="1">
    <source>
        <dbReference type="EMBL" id="KAL3798341.1"/>
    </source>
</evidence>
<organism evidence="1 2">
    <name type="scientific">Cyclotella cryptica</name>
    <dbReference type="NCBI Taxonomy" id="29204"/>
    <lineage>
        <taxon>Eukaryota</taxon>
        <taxon>Sar</taxon>
        <taxon>Stramenopiles</taxon>
        <taxon>Ochrophyta</taxon>
        <taxon>Bacillariophyta</taxon>
        <taxon>Coscinodiscophyceae</taxon>
        <taxon>Thalassiosirophycidae</taxon>
        <taxon>Stephanodiscales</taxon>
        <taxon>Stephanodiscaceae</taxon>
        <taxon>Cyclotella</taxon>
    </lineage>
</organism>
<proteinExistence type="predicted"/>
<dbReference type="AlphaFoldDB" id="A0ABD3QEU7"/>
<reference evidence="1 2" key="1">
    <citation type="journal article" date="2020" name="G3 (Bethesda)">
        <title>Improved Reference Genome for Cyclotella cryptica CCMP332, a Model for Cell Wall Morphogenesis, Salinity Adaptation, and Lipid Production in Diatoms (Bacillariophyta).</title>
        <authorList>
            <person name="Roberts W.R."/>
            <person name="Downey K.M."/>
            <person name="Ruck E.C."/>
            <person name="Traller J.C."/>
            <person name="Alverson A.J."/>
        </authorList>
    </citation>
    <scope>NUCLEOTIDE SEQUENCE [LARGE SCALE GENOMIC DNA]</scope>
    <source>
        <strain evidence="1 2">CCMP332</strain>
    </source>
</reference>
<dbReference type="EMBL" id="JABMIG020000046">
    <property type="protein sequence ID" value="KAL3798341.1"/>
    <property type="molecule type" value="Genomic_DNA"/>
</dbReference>
<name>A0ABD3QEU7_9STRA</name>
<keyword evidence="2" id="KW-1185">Reference proteome</keyword>
<dbReference type="Proteomes" id="UP001516023">
    <property type="component" value="Unassembled WGS sequence"/>
</dbReference>
<sequence>MSEEIDLTLSDDEDVNYPPIQTPSVFKDEETHPTRTLEAVNQVTQQSVSEPRLSAHSATASGSLASTVRNLHTDGELKRTRVDGKGMWNSWTRNFRTHTLALLDLIDNALDASIQAPGEVSDNFIGRVHILPDIFERDERPKLTTTGITIVNNSWKPIRSLAQVLEVYNSSKLDAGSGDIGENGIGLKQGCAALSDLSFILVKNGDDSRCELGIVAEQLQRVESV</sequence>
<protein>
    <submittedName>
        <fullName evidence="1">Uncharacterized protein</fullName>
    </submittedName>
</protein>